<sequence>MSYKIQTKYKVASAYTTYKDKLLSYSSDVKTSSMPGCDSFTVQQINIPKDNFPKLCSTVIKFLNNLKENSDTYRDEGCKYLYYWLYVEKLKKNTPISNTLTLYKELNNIFNKNNEGLNNLDNYINEMNQNTFDKIVKLTELYEKFNQFISETRETSREKKCTSDCFNLYTSYVNECRNGDDTDFCYELINFRNQYNAYIQTQLFCKGEEYILPPVQNFDVIGIIIIPIILILVTPFILSLLYKFTPIGTWLPQQIGISKNIVDNINEGENHLFNNYDMDTKISKKPNYIIAYNS</sequence>
<proteinExistence type="predicted"/>
<dbReference type="Proteomes" id="UP000078560">
    <property type="component" value="Unassembled WGS sequence"/>
</dbReference>
<dbReference type="InterPro" id="IPR008780">
    <property type="entry name" value="Plasmodium_Vir"/>
</dbReference>
<organism evidence="2 5">
    <name type="scientific">Plasmodium ovale curtisi</name>
    <dbReference type="NCBI Taxonomy" id="864141"/>
    <lineage>
        <taxon>Eukaryota</taxon>
        <taxon>Sar</taxon>
        <taxon>Alveolata</taxon>
        <taxon>Apicomplexa</taxon>
        <taxon>Aconoidasida</taxon>
        <taxon>Haemosporida</taxon>
        <taxon>Plasmodiidae</taxon>
        <taxon>Plasmodium</taxon>
        <taxon>Plasmodium (Plasmodium)</taxon>
    </lineage>
</organism>
<gene>
    <name evidence="3" type="ORF">POVCU1_049290</name>
    <name evidence="2" type="ORF">POVCU2_0060720</name>
</gene>
<evidence type="ECO:0000256" key="1">
    <source>
        <dbReference type="SAM" id="Phobius"/>
    </source>
</evidence>
<accession>A0A1A8WGK4</accession>
<evidence type="ECO:0000313" key="3">
    <source>
        <dbReference type="EMBL" id="SBS98863.1"/>
    </source>
</evidence>
<feature type="transmembrane region" description="Helical" evidence="1">
    <location>
        <begin position="220"/>
        <end position="242"/>
    </location>
</feature>
<dbReference type="EMBL" id="FLQV01000988">
    <property type="protein sequence ID" value="SBS98863.1"/>
    <property type="molecule type" value="Genomic_DNA"/>
</dbReference>
<keyword evidence="1" id="KW-0472">Membrane</keyword>
<dbReference type="EMBL" id="FLQU01000923">
    <property type="protein sequence ID" value="SBS90324.1"/>
    <property type="molecule type" value="Genomic_DNA"/>
</dbReference>
<keyword evidence="1" id="KW-0812">Transmembrane</keyword>
<dbReference type="AlphaFoldDB" id="A0A1A8WGK4"/>
<reference evidence="4 5" key="2">
    <citation type="submission" date="2016-05" db="EMBL/GenBank/DDBJ databases">
        <authorList>
            <person name="Naeem Raeece"/>
        </authorList>
    </citation>
    <scope>NUCLEOTIDE SEQUENCE [LARGE SCALE GENOMIC DNA]</scope>
</reference>
<evidence type="ECO:0000313" key="4">
    <source>
        <dbReference type="Proteomes" id="UP000078546"/>
    </source>
</evidence>
<reference evidence="2" key="1">
    <citation type="submission" date="2016-05" db="EMBL/GenBank/DDBJ databases">
        <authorList>
            <person name="Lavstsen T."/>
            <person name="Jespersen J.S."/>
        </authorList>
    </citation>
    <scope>NUCLEOTIDE SEQUENCE [LARGE SCALE GENOMIC DNA]</scope>
</reference>
<dbReference type="Proteomes" id="UP000078546">
    <property type="component" value="Unassembled WGS sequence"/>
</dbReference>
<name>A0A1A8WGK4_PLAOA</name>
<evidence type="ECO:0000313" key="2">
    <source>
        <dbReference type="EMBL" id="SBS90324.1"/>
    </source>
</evidence>
<dbReference type="Pfam" id="PF05795">
    <property type="entry name" value="Plasmodium_Vir"/>
    <property type="match status" value="2"/>
</dbReference>
<protein>
    <submittedName>
        <fullName evidence="2">PIR Superfamily Protein</fullName>
    </submittedName>
</protein>
<keyword evidence="1" id="KW-1133">Transmembrane helix</keyword>
<evidence type="ECO:0000313" key="5">
    <source>
        <dbReference type="Proteomes" id="UP000078560"/>
    </source>
</evidence>